<gene>
    <name evidence="1" type="ORF">K0M31_014681</name>
</gene>
<protein>
    <submittedName>
        <fullName evidence="1">Uncharacterized protein</fullName>
    </submittedName>
</protein>
<dbReference type="Proteomes" id="UP001177670">
    <property type="component" value="Unassembled WGS sequence"/>
</dbReference>
<dbReference type="EMBL" id="JAHYIQ010000040">
    <property type="protein sequence ID" value="KAK1118912.1"/>
    <property type="molecule type" value="Genomic_DNA"/>
</dbReference>
<name>A0AA40FH92_9HYME</name>
<dbReference type="AlphaFoldDB" id="A0AA40FH92"/>
<sequence length="128" mass="15281">MVRSVVFKFSHELDEADDLPLLYQKLYQHCPPLFAFQFHEFLKNIRYSTQLDLAPNDSTEPDIPREFSRLTFTMPIYRPGFCVEHFKLHKEMKPPSQRIKILFFLESVVLFCKFFVLLSKLCKFLSEP</sequence>
<comment type="caution">
    <text evidence="1">The sequence shown here is derived from an EMBL/GenBank/DDBJ whole genome shotgun (WGS) entry which is preliminary data.</text>
</comment>
<accession>A0AA40FH92</accession>
<reference evidence="1" key="1">
    <citation type="submission" date="2021-10" db="EMBL/GenBank/DDBJ databases">
        <title>Melipona bicolor Genome sequencing and assembly.</title>
        <authorList>
            <person name="Araujo N.S."/>
            <person name="Arias M.C."/>
        </authorList>
    </citation>
    <scope>NUCLEOTIDE SEQUENCE</scope>
    <source>
        <strain evidence="1">USP_2M_L1-L4_2017</strain>
        <tissue evidence="1">Whole body</tissue>
    </source>
</reference>
<evidence type="ECO:0000313" key="2">
    <source>
        <dbReference type="Proteomes" id="UP001177670"/>
    </source>
</evidence>
<keyword evidence="2" id="KW-1185">Reference proteome</keyword>
<organism evidence="1 2">
    <name type="scientific">Melipona bicolor</name>
    <dbReference type="NCBI Taxonomy" id="60889"/>
    <lineage>
        <taxon>Eukaryota</taxon>
        <taxon>Metazoa</taxon>
        <taxon>Ecdysozoa</taxon>
        <taxon>Arthropoda</taxon>
        <taxon>Hexapoda</taxon>
        <taxon>Insecta</taxon>
        <taxon>Pterygota</taxon>
        <taxon>Neoptera</taxon>
        <taxon>Endopterygota</taxon>
        <taxon>Hymenoptera</taxon>
        <taxon>Apocrita</taxon>
        <taxon>Aculeata</taxon>
        <taxon>Apoidea</taxon>
        <taxon>Anthophila</taxon>
        <taxon>Apidae</taxon>
        <taxon>Melipona</taxon>
    </lineage>
</organism>
<evidence type="ECO:0000313" key="1">
    <source>
        <dbReference type="EMBL" id="KAK1118912.1"/>
    </source>
</evidence>
<proteinExistence type="predicted"/>